<dbReference type="EMBL" id="CP030057">
    <property type="protein sequence ID" value="QOZ60654.1"/>
    <property type="molecule type" value="Genomic_DNA"/>
</dbReference>
<evidence type="ECO:0000313" key="2">
    <source>
        <dbReference type="EMBL" id="QOZ60654.1"/>
    </source>
</evidence>
<accession>A0A410V7B5</accession>
<keyword evidence="3" id="KW-1185">Reference proteome</keyword>
<dbReference type="EMBL" id="BMHC01000004">
    <property type="protein sequence ID" value="GGI24143.1"/>
    <property type="molecule type" value="Genomic_DNA"/>
</dbReference>
<organism evidence="1 4">
    <name type="scientific">Bradyrhizobium guangdongense</name>
    <dbReference type="NCBI Taxonomy" id="1325090"/>
    <lineage>
        <taxon>Bacteria</taxon>
        <taxon>Pseudomonadati</taxon>
        <taxon>Pseudomonadota</taxon>
        <taxon>Alphaproteobacteria</taxon>
        <taxon>Hyphomicrobiales</taxon>
        <taxon>Nitrobacteraceae</taxon>
        <taxon>Bradyrhizobium</taxon>
    </lineage>
</organism>
<dbReference type="AlphaFoldDB" id="A0A410V7B5"/>
<proteinExistence type="predicted"/>
<sequence length="86" mass="9639">MSRALERFRELVREQRAALPRKERNASSVYEVASLRQVMEQTRLELAAGIKHDERELAGVIALANEKVAAAPVNKPGKARFRGLGR</sequence>
<reference evidence="1" key="3">
    <citation type="submission" date="2022-12" db="EMBL/GenBank/DDBJ databases">
        <authorList>
            <person name="Sun Q."/>
            <person name="Zhou Y."/>
        </authorList>
    </citation>
    <scope>NUCLEOTIDE SEQUENCE</scope>
    <source>
        <strain evidence="1">CGMCC 1.15034</strain>
    </source>
</reference>
<gene>
    <name evidence="1" type="ORF">GCM10010987_27910</name>
    <name evidence="2" type="ORF">XH86_19450</name>
</gene>
<dbReference type="Proteomes" id="UP000593880">
    <property type="component" value="Chromosome"/>
</dbReference>
<evidence type="ECO:0000313" key="3">
    <source>
        <dbReference type="Proteomes" id="UP000593880"/>
    </source>
</evidence>
<reference evidence="2 3" key="2">
    <citation type="submission" date="2018-06" db="EMBL/GenBank/DDBJ databases">
        <title>Comparative genomics of rhizobia nodulating Arachis hypogaea in China.</title>
        <authorList>
            <person name="Li Y."/>
        </authorList>
    </citation>
    <scope>NUCLEOTIDE SEQUENCE [LARGE SCALE GENOMIC DNA]</scope>
    <source>
        <strain evidence="2 3">CCBAU 51658</strain>
    </source>
</reference>
<evidence type="ECO:0000313" key="4">
    <source>
        <dbReference type="Proteomes" id="UP000625079"/>
    </source>
</evidence>
<reference evidence="1" key="1">
    <citation type="journal article" date="2014" name="Int. J. Syst. Evol. Microbiol.">
        <title>Complete genome sequence of Corynebacterium casei LMG S-19264T (=DSM 44701T), isolated from a smear-ripened cheese.</title>
        <authorList>
            <consortium name="US DOE Joint Genome Institute (JGI-PGF)"/>
            <person name="Walter F."/>
            <person name="Albersmeier A."/>
            <person name="Kalinowski J."/>
            <person name="Ruckert C."/>
        </authorList>
    </citation>
    <scope>NUCLEOTIDE SEQUENCE</scope>
    <source>
        <strain evidence="1">CGMCC 1.15034</strain>
    </source>
</reference>
<name>A0A410V7B5_9BRAD</name>
<dbReference type="Proteomes" id="UP000625079">
    <property type="component" value="Unassembled WGS sequence"/>
</dbReference>
<protein>
    <submittedName>
        <fullName evidence="1">Uncharacterized protein</fullName>
    </submittedName>
</protein>
<evidence type="ECO:0000313" key="1">
    <source>
        <dbReference type="EMBL" id="GGI24143.1"/>
    </source>
</evidence>